<dbReference type="PROSITE" id="PS51201">
    <property type="entry name" value="RCK_N"/>
    <property type="match status" value="1"/>
</dbReference>
<comment type="subcellular location">
    <subcellularLocation>
        <location evidence="1">Endomembrane system</location>
        <topology evidence="1">Multi-pass membrane protein</topology>
    </subcellularLocation>
</comment>
<organism evidence="15 16">
    <name type="scientific">Prosthecodimorpha hirschii</name>
    <dbReference type="NCBI Taxonomy" id="665126"/>
    <lineage>
        <taxon>Bacteria</taxon>
        <taxon>Pseudomonadati</taxon>
        <taxon>Pseudomonadota</taxon>
        <taxon>Alphaproteobacteria</taxon>
        <taxon>Hyphomicrobiales</taxon>
        <taxon>Ancalomicrobiaceae</taxon>
        <taxon>Prosthecodimorpha</taxon>
    </lineage>
</organism>
<feature type="region of interest" description="Disordered" evidence="12">
    <location>
        <begin position="571"/>
        <end position="617"/>
    </location>
</feature>
<keyword evidence="16" id="KW-1185">Reference proteome</keyword>
<dbReference type="Gene3D" id="1.20.1530.20">
    <property type="match status" value="1"/>
</dbReference>
<accession>A0A0P6WBX1</accession>
<dbReference type="AlphaFoldDB" id="A0A0P6WBX1"/>
<evidence type="ECO:0000256" key="5">
    <source>
        <dbReference type="ARBA" id="ARBA00022475"/>
    </source>
</evidence>
<keyword evidence="9 13" id="KW-1133">Transmembrane helix</keyword>
<keyword evidence="11 13" id="KW-0472">Membrane</keyword>
<evidence type="ECO:0000256" key="2">
    <source>
        <dbReference type="ARBA" id="ARBA00005551"/>
    </source>
</evidence>
<dbReference type="SUPFAM" id="SSF51735">
    <property type="entry name" value="NAD(P)-binding Rossmann-fold domains"/>
    <property type="match status" value="1"/>
</dbReference>
<feature type="transmembrane region" description="Helical" evidence="13">
    <location>
        <begin position="60"/>
        <end position="79"/>
    </location>
</feature>
<keyword evidence="4" id="KW-0050">Antiport</keyword>
<evidence type="ECO:0000256" key="10">
    <source>
        <dbReference type="ARBA" id="ARBA00023065"/>
    </source>
</evidence>
<dbReference type="RefSeq" id="WP_054360408.1">
    <property type="nucleotide sequence ID" value="NZ_LJYW01000001.1"/>
</dbReference>
<feature type="transmembrane region" description="Helical" evidence="13">
    <location>
        <begin position="186"/>
        <end position="208"/>
    </location>
</feature>
<dbReference type="STRING" id="665126.ABB55_20135"/>
<feature type="transmembrane region" description="Helical" evidence="13">
    <location>
        <begin position="362"/>
        <end position="383"/>
    </location>
</feature>
<evidence type="ECO:0000256" key="6">
    <source>
        <dbReference type="ARBA" id="ARBA00022538"/>
    </source>
</evidence>
<dbReference type="PRINTS" id="PR00335">
    <property type="entry name" value="KUPTAKETRKA"/>
</dbReference>
<feature type="transmembrane region" description="Helical" evidence="13">
    <location>
        <begin position="120"/>
        <end position="140"/>
    </location>
</feature>
<evidence type="ECO:0000256" key="11">
    <source>
        <dbReference type="ARBA" id="ARBA00023136"/>
    </source>
</evidence>
<dbReference type="Gene3D" id="3.40.50.720">
    <property type="entry name" value="NAD(P)-binding Rossmann-like Domain"/>
    <property type="match status" value="1"/>
</dbReference>
<feature type="transmembrane region" description="Helical" evidence="13">
    <location>
        <begin position="6"/>
        <end position="28"/>
    </location>
</feature>
<evidence type="ECO:0000256" key="12">
    <source>
        <dbReference type="SAM" id="MobiDB-lite"/>
    </source>
</evidence>
<dbReference type="FunFam" id="3.40.50.720:FF:000036">
    <property type="entry name" value="Glutathione-regulated potassium-efflux system protein KefB"/>
    <property type="match status" value="1"/>
</dbReference>
<comment type="similarity">
    <text evidence="2">Belongs to the monovalent cation:proton antiporter 2 (CPA2) transporter (TC 2.A.37) family.</text>
</comment>
<keyword evidence="8" id="KW-0630">Potassium</keyword>
<dbReference type="EMBL" id="LJYW01000001">
    <property type="protein sequence ID" value="KPL54240.1"/>
    <property type="molecule type" value="Genomic_DNA"/>
</dbReference>
<feature type="transmembrane region" description="Helical" evidence="13">
    <location>
        <begin position="152"/>
        <end position="174"/>
    </location>
</feature>
<feature type="transmembrane region" description="Helical" evidence="13">
    <location>
        <begin position="273"/>
        <end position="293"/>
    </location>
</feature>
<feature type="domain" description="RCK N-terminal" evidence="14">
    <location>
        <begin position="403"/>
        <end position="519"/>
    </location>
</feature>
<dbReference type="GO" id="GO:0015079">
    <property type="term" value="F:potassium ion transmembrane transporter activity"/>
    <property type="evidence" value="ECO:0007669"/>
    <property type="project" value="InterPro"/>
</dbReference>
<dbReference type="GO" id="GO:0012505">
    <property type="term" value="C:endomembrane system"/>
    <property type="evidence" value="ECO:0007669"/>
    <property type="project" value="UniProtKB-SubCell"/>
</dbReference>
<keyword evidence="10" id="KW-0406">Ion transport</keyword>
<reference evidence="15 16" key="1">
    <citation type="submission" date="2015-09" db="EMBL/GenBank/DDBJ databases">
        <authorList>
            <person name="Jackson K.R."/>
            <person name="Lunt B.L."/>
            <person name="Fisher J.N.B."/>
            <person name="Gardner A.V."/>
            <person name="Bailey M.E."/>
            <person name="Deus L.M."/>
            <person name="Earl A.S."/>
            <person name="Gibby P.D."/>
            <person name="Hartmann K.A."/>
            <person name="Liu J.E."/>
            <person name="Manci A.M."/>
            <person name="Nielsen D.A."/>
            <person name="Solomon M.B."/>
            <person name="Breakwell D.P."/>
            <person name="Burnett S.H."/>
            <person name="Grose J.H."/>
        </authorList>
    </citation>
    <scope>NUCLEOTIDE SEQUENCE [LARGE SCALE GENOMIC DNA]</scope>
    <source>
        <strain evidence="15 16">16</strain>
    </source>
</reference>
<evidence type="ECO:0000313" key="15">
    <source>
        <dbReference type="EMBL" id="KPL54240.1"/>
    </source>
</evidence>
<feature type="transmembrane region" description="Helical" evidence="13">
    <location>
        <begin position="91"/>
        <end position="114"/>
    </location>
</feature>
<dbReference type="InterPro" id="IPR004771">
    <property type="entry name" value="K/H_exchanger"/>
</dbReference>
<dbReference type="Pfam" id="PF02254">
    <property type="entry name" value="TrkA_N"/>
    <property type="match status" value="1"/>
</dbReference>
<name>A0A0P6WBX1_9HYPH</name>
<dbReference type="PANTHER" id="PTHR46157">
    <property type="entry name" value="K(+) EFFLUX ANTIPORTER 3, CHLOROPLASTIC"/>
    <property type="match status" value="1"/>
</dbReference>
<dbReference type="OrthoDB" id="9781411at2"/>
<feature type="transmembrane region" description="Helical" evidence="13">
    <location>
        <begin position="35"/>
        <end position="54"/>
    </location>
</feature>
<reference evidence="15 16" key="2">
    <citation type="submission" date="2015-10" db="EMBL/GenBank/DDBJ databases">
        <title>Draft Genome Sequence of Prosthecomicrobium hirschii ATCC 27832.</title>
        <authorList>
            <person name="Daniel J."/>
            <person name="Givan S.A."/>
            <person name="Brun Y.V."/>
            <person name="Brown P.J."/>
        </authorList>
    </citation>
    <scope>NUCLEOTIDE SEQUENCE [LARGE SCALE GENOMIC DNA]</scope>
    <source>
        <strain evidence="15 16">16</strain>
    </source>
</reference>
<dbReference type="GO" id="GO:1902600">
    <property type="term" value="P:proton transmembrane transport"/>
    <property type="evidence" value="ECO:0007669"/>
    <property type="project" value="InterPro"/>
</dbReference>
<dbReference type="InterPro" id="IPR006153">
    <property type="entry name" value="Cation/H_exchanger_TM"/>
</dbReference>
<dbReference type="Pfam" id="PF00999">
    <property type="entry name" value="Na_H_Exchanger"/>
    <property type="match status" value="1"/>
</dbReference>
<dbReference type="NCBIfam" id="TIGR00932">
    <property type="entry name" value="2a37"/>
    <property type="match status" value="1"/>
</dbReference>
<feature type="transmembrane region" description="Helical" evidence="13">
    <location>
        <begin position="300"/>
        <end position="320"/>
    </location>
</feature>
<dbReference type="InterPro" id="IPR006036">
    <property type="entry name" value="K_uptake_TrkA"/>
</dbReference>
<comment type="caution">
    <text evidence="15">The sequence shown here is derived from an EMBL/GenBank/DDBJ whole genome shotgun (WGS) entry which is preliminary data.</text>
</comment>
<gene>
    <name evidence="15" type="ORF">ABB55_20135</name>
</gene>
<evidence type="ECO:0000256" key="1">
    <source>
        <dbReference type="ARBA" id="ARBA00004127"/>
    </source>
</evidence>
<evidence type="ECO:0000256" key="13">
    <source>
        <dbReference type="SAM" id="Phobius"/>
    </source>
</evidence>
<evidence type="ECO:0000256" key="4">
    <source>
        <dbReference type="ARBA" id="ARBA00022449"/>
    </source>
</evidence>
<keyword evidence="7 13" id="KW-0812">Transmembrane</keyword>
<evidence type="ECO:0000256" key="7">
    <source>
        <dbReference type="ARBA" id="ARBA00022692"/>
    </source>
</evidence>
<evidence type="ECO:0000256" key="9">
    <source>
        <dbReference type="ARBA" id="ARBA00022989"/>
    </source>
</evidence>
<feature type="transmembrane region" description="Helical" evidence="13">
    <location>
        <begin position="229"/>
        <end position="253"/>
    </location>
</feature>
<keyword evidence="3" id="KW-0813">Transport</keyword>
<dbReference type="GO" id="GO:0005886">
    <property type="term" value="C:plasma membrane"/>
    <property type="evidence" value="ECO:0007669"/>
    <property type="project" value="InterPro"/>
</dbReference>
<proteinExistence type="inferred from homology"/>
<keyword evidence="6" id="KW-0633">Potassium transport</keyword>
<evidence type="ECO:0000313" key="16">
    <source>
        <dbReference type="Proteomes" id="UP000048984"/>
    </source>
</evidence>
<evidence type="ECO:0000256" key="8">
    <source>
        <dbReference type="ARBA" id="ARBA00022958"/>
    </source>
</evidence>
<dbReference type="InterPro" id="IPR038770">
    <property type="entry name" value="Na+/solute_symporter_sf"/>
</dbReference>
<evidence type="ECO:0000256" key="3">
    <source>
        <dbReference type="ARBA" id="ARBA00022448"/>
    </source>
</evidence>
<dbReference type="InterPro" id="IPR036291">
    <property type="entry name" value="NAD(P)-bd_dom_sf"/>
</dbReference>
<evidence type="ECO:0000259" key="14">
    <source>
        <dbReference type="PROSITE" id="PS51201"/>
    </source>
</evidence>
<dbReference type="InterPro" id="IPR003148">
    <property type="entry name" value="RCK_N"/>
</dbReference>
<dbReference type="PANTHER" id="PTHR46157:SF8">
    <property type="entry name" value="GLUTATHIONE-REGULATED POTASSIUM-EFFLUX SYSTEM PROTEIN"/>
    <property type="match status" value="1"/>
</dbReference>
<protein>
    <recommendedName>
        <fullName evidence="14">RCK N-terminal domain-containing protein</fullName>
    </recommendedName>
</protein>
<keyword evidence="5" id="KW-1003">Cell membrane</keyword>
<dbReference type="GO" id="GO:0015297">
    <property type="term" value="F:antiporter activity"/>
    <property type="evidence" value="ECO:0007669"/>
    <property type="project" value="UniProtKB-KW"/>
</dbReference>
<sequence length="617" mass="64943">MAAEASATALVTSPLVLLAAAVVAVPIFKRLGLGSVVGYLAAGVAIGPQVLALFGDPGAILHVAELGVVMFLFLIGLELEPQRLWSMRRNIFGLGSVQILAAGLGVGAALYYGLGTPWRVAVIVGAGLALSSTAIVMQMLEERGETRTPAGEKAFAILLMQDLAIVPLLALVTLVAPQTGETGDGFLLAAGKMVGAVVVVVVAGRYLLNPMFRFLAAAEAREIMTAAALMIVLGAAAAMALAGLSMAMGAFLAGVMLAESNFRHQLAADVEPFRGILMGLFFLSVGMTVDLSVITADWRLVLGGLIALLMAKFVTVHLAVRLFGGGRGEAMQVSALLIQGGEFGFVLYQSAAVSGAITERSASIAVAVTTLSMALTPLVVAAIDRLRPKPGEDSIEEDFSDVRGSVLLVGFGRFGQIVSQLLLANGTEVTIIDNDTEMIRSAARFGFRIYYGDGTRLDVLRAAGAERAELIVVATDGRETTDRVVDLIQAEFPNARLFVRAFDRGHTLSLKARNVEFEIRETYESALAFGRATLIGLGLDPDAASDLAEQVRQRDRTRLALQEAGGIMAGRGAMLTEPSKPAEPTPEPLIEPKRPSRALTIETESVARTEKVASGSR</sequence>
<dbReference type="Proteomes" id="UP000048984">
    <property type="component" value="Unassembled WGS sequence"/>
</dbReference>